<protein>
    <submittedName>
        <fullName evidence="3">Uncharacterized protein</fullName>
    </submittedName>
</protein>
<evidence type="ECO:0000256" key="2">
    <source>
        <dbReference type="SAM" id="Phobius"/>
    </source>
</evidence>
<evidence type="ECO:0000313" key="4">
    <source>
        <dbReference type="Proteomes" id="UP001215151"/>
    </source>
</evidence>
<feature type="region of interest" description="Disordered" evidence="1">
    <location>
        <begin position="231"/>
        <end position="258"/>
    </location>
</feature>
<keyword evidence="2" id="KW-0472">Membrane</keyword>
<keyword evidence="2" id="KW-1133">Transmembrane helix</keyword>
<comment type="caution">
    <text evidence="3">The sequence shown here is derived from an EMBL/GenBank/DDBJ whole genome shotgun (WGS) entry which is preliminary data.</text>
</comment>
<evidence type="ECO:0000313" key="3">
    <source>
        <dbReference type="EMBL" id="KAJ8481624.1"/>
    </source>
</evidence>
<proteinExistence type="predicted"/>
<feature type="region of interest" description="Disordered" evidence="1">
    <location>
        <begin position="34"/>
        <end position="86"/>
    </location>
</feature>
<dbReference type="AlphaFoldDB" id="A0AAD7TTD4"/>
<dbReference type="EMBL" id="JAPEVG010000132">
    <property type="protein sequence ID" value="KAJ8481624.1"/>
    <property type="molecule type" value="Genomic_DNA"/>
</dbReference>
<feature type="compositionally biased region" description="Low complexity" evidence="1">
    <location>
        <begin position="241"/>
        <end position="251"/>
    </location>
</feature>
<accession>A0AAD7TTD4</accession>
<keyword evidence="4" id="KW-1185">Reference proteome</keyword>
<sequence>MPPTSQLSYSQLTGTLRIPNDRWQAAYSNDLLLDDEPLRQPIPMSPMPASMRDDSTTQPLAVRTSDGESTSSSPPPSSDSSGGSAVSPVVPALIAVAIFVLSTLVVLKAVRSLRGGGVSPSFKASPEDEKPQLWEVSLDEKAASPTTAEHWEQIMPVSVDYWPTDPETLRAHARSLSIPAPAATHTSRSPSRDSRRSSRSSWSLFPEKLAAQSASADDDTGHLRVAVLIAMPTPARDKTTPSDTPAAPSPAYLGLAEA</sequence>
<dbReference type="Proteomes" id="UP001215151">
    <property type="component" value="Unassembled WGS sequence"/>
</dbReference>
<organism evidence="3 4">
    <name type="scientific">Trametes cubensis</name>
    <dbReference type="NCBI Taxonomy" id="1111947"/>
    <lineage>
        <taxon>Eukaryota</taxon>
        <taxon>Fungi</taxon>
        <taxon>Dikarya</taxon>
        <taxon>Basidiomycota</taxon>
        <taxon>Agaricomycotina</taxon>
        <taxon>Agaricomycetes</taxon>
        <taxon>Polyporales</taxon>
        <taxon>Polyporaceae</taxon>
        <taxon>Trametes</taxon>
    </lineage>
</organism>
<reference evidence="3" key="1">
    <citation type="submission" date="2022-11" db="EMBL/GenBank/DDBJ databases">
        <title>Genome Sequence of Cubamyces cubensis.</title>
        <authorList>
            <person name="Buettner E."/>
        </authorList>
    </citation>
    <scope>NUCLEOTIDE SEQUENCE</scope>
    <source>
        <strain evidence="3">MPL-01</strain>
    </source>
</reference>
<feature type="transmembrane region" description="Helical" evidence="2">
    <location>
        <begin position="85"/>
        <end position="107"/>
    </location>
</feature>
<feature type="compositionally biased region" description="Low complexity" evidence="1">
    <location>
        <begin position="67"/>
        <end position="86"/>
    </location>
</feature>
<gene>
    <name evidence="3" type="ORF">ONZ51_g5870</name>
</gene>
<evidence type="ECO:0000256" key="1">
    <source>
        <dbReference type="SAM" id="MobiDB-lite"/>
    </source>
</evidence>
<feature type="region of interest" description="Disordered" evidence="1">
    <location>
        <begin position="175"/>
        <end position="202"/>
    </location>
</feature>
<keyword evidence="2" id="KW-0812">Transmembrane</keyword>
<name>A0AAD7TTD4_9APHY</name>